<name>A0A7S2ZRZ7_9RHOD</name>
<dbReference type="SUPFAM" id="SSF46934">
    <property type="entry name" value="UBA-like"/>
    <property type="match status" value="1"/>
</dbReference>
<gene>
    <name evidence="1" type="ORF">RMAR00112_LOCUS15732</name>
    <name evidence="2" type="ORF">RMAR00112_LOCUS15735</name>
</gene>
<protein>
    <recommendedName>
        <fullName evidence="3">CUE domain-containing protein</fullName>
    </recommendedName>
</protein>
<evidence type="ECO:0008006" key="3">
    <source>
        <dbReference type="Google" id="ProtNLM"/>
    </source>
</evidence>
<organism evidence="2">
    <name type="scientific">Rhodosorus marinus</name>
    <dbReference type="NCBI Taxonomy" id="101924"/>
    <lineage>
        <taxon>Eukaryota</taxon>
        <taxon>Rhodophyta</taxon>
        <taxon>Stylonematophyceae</taxon>
        <taxon>Stylonematales</taxon>
        <taxon>Stylonemataceae</taxon>
        <taxon>Rhodosorus</taxon>
    </lineage>
</organism>
<dbReference type="InterPro" id="IPR009060">
    <property type="entry name" value="UBA-like_sf"/>
</dbReference>
<dbReference type="Gene3D" id="1.10.8.10">
    <property type="entry name" value="DNA helicase RuvA subunit, C-terminal domain"/>
    <property type="match status" value="1"/>
</dbReference>
<reference evidence="2" key="1">
    <citation type="submission" date="2021-01" db="EMBL/GenBank/DDBJ databases">
        <authorList>
            <person name="Corre E."/>
            <person name="Pelletier E."/>
            <person name="Niang G."/>
            <person name="Scheremetjew M."/>
            <person name="Finn R."/>
            <person name="Kale V."/>
            <person name="Holt S."/>
            <person name="Cochrane G."/>
            <person name="Meng A."/>
            <person name="Brown T."/>
            <person name="Cohen L."/>
        </authorList>
    </citation>
    <scope>NUCLEOTIDE SEQUENCE</scope>
    <source>
        <strain evidence="2">CCMP 769</strain>
    </source>
</reference>
<dbReference type="EMBL" id="HBHW01020260">
    <property type="protein sequence ID" value="CAE0047751.1"/>
    <property type="molecule type" value="Transcribed_RNA"/>
</dbReference>
<accession>A0A7S2ZRZ7</accession>
<dbReference type="EMBL" id="HBHW01020263">
    <property type="protein sequence ID" value="CAE0047754.1"/>
    <property type="molecule type" value="Transcribed_RNA"/>
</dbReference>
<proteinExistence type="predicted"/>
<dbReference type="AlphaFoldDB" id="A0A7S2ZRZ7"/>
<sequence>MGGEALGKASFSVSSTGHRWVHVGNSFRLFKMACFVNGAGLRLPTESRRVCASRNKVASVRMQESGRKEIVSNTTSVWEETVTSLQNAFPEYSEEEVDTVLMACGGEETLALEKLASMSQMNRLRGEELKAYEGRVSLLEVKIEQGSYRQIVKQYALSTGILILVETQEGRLRREATGSAKDFFKSHVEVEGSYVDQVRGTFSHLHTFSALAVSLFLNFALTLHSVSGLR</sequence>
<evidence type="ECO:0000313" key="2">
    <source>
        <dbReference type="EMBL" id="CAE0047754.1"/>
    </source>
</evidence>
<evidence type="ECO:0000313" key="1">
    <source>
        <dbReference type="EMBL" id="CAE0047751.1"/>
    </source>
</evidence>